<dbReference type="GeneID" id="17249878"/>
<dbReference type="HOGENOM" id="CLU_1423928_0_0_1"/>
<dbReference type="KEGG" id="ehx:EMIHUDRAFT_221899"/>
<evidence type="ECO:0000313" key="1">
    <source>
        <dbReference type="EnsemblProtists" id="EOD03742"/>
    </source>
</evidence>
<dbReference type="RefSeq" id="XP_005756171.1">
    <property type="nucleotide sequence ID" value="XM_005756114.1"/>
</dbReference>
<proteinExistence type="predicted"/>
<organism evidence="1 2">
    <name type="scientific">Emiliania huxleyi (strain CCMP1516)</name>
    <dbReference type="NCBI Taxonomy" id="280463"/>
    <lineage>
        <taxon>Eukaryota</taxon>
        <taxon>Haptista</taxon>
        <taxon>Haptophyta</taxon>
        <taxon>Prymnesiophyceae</taxon>
        <taxon>Isochrysidales</taxon>
        <taxon>Noelaerhabdaceae</taxon>
        <taxon>Emiliania</taxon>
    </lineage>
</organism>
<protein>
    <recommendedName>
        <fullName evidence="3">WW domain-containing protein</fullName>
    </recommendedName>
</protein>
<evidence type="ECO:0000313" key="2">
    <source>
        <dbReference type="Proteomes" id="UP000013827"/>
    </source>
</evidence>
<dbReference type="PaxDb" id="2903-EOD03742"/>
<dbReference type="Proteomes" id="UP000013827">
    <property type="component" value="Unassembled WGS sequence"/>
</dbReference>
<reference evidence="2" key="1">
    <citation type="journal article" date="2013" name="Nature">
        <title>Pan genome of the phytoplankton Emiliania underpins its global distribution.</title>
        <authorList>
            <person name="Read B.A."/>
            <person name="Kegel J."/>
            <person name="Klute M.J."/>
            <person name="Kuo A."/>
            <person name="Lefebvre S.C."/>
            <person name="Maumus F."/>
            <person name="Mayer C."/>
            <person name="Miller J."/>
            <person name="Monier A."/>
            <person name="Salamov A."/>
            <person name="Young J."/>
            <person name="Aguilar M."/>
            <person name="Claverie J.M."/>
            <person name="Frickenhaus S."/>
            <person name="Gonzalez K."/>
            <person name="Herman E.K."/>
            <person name="Lin Y.C."/>
            <person name="Napier J."/>
            <person name="Ogata H."/>
            <person name="Sarno A.F."/>
            <person name="Shmutz J."/>
            <person name="Schroeder D."/>
            <person name="de Vargas C."/>
            <person name="Verret F."/>
            <person name="von Dassow P."/>
            <person name="Valentin K."/>
            <person name="Van de Peer Y."/>
            <person name="Wheeler G."/>
            <person name="Dacks J.B."/>
            <person name="Delwiche C.F."/>
            <person name="Dyhrman S.T."/>
            <person name="Glockner G."/>
            <person name="John U."/>
            <person name="Richards T."/>
            <person name="Worden A.Z."/>
            <person name="Zhang X."/>
            <person name="Grigoriev I.V."/>
            <person name="Allen A.E."/>
            <person name="Bidle K."/>
            <person name="Borodovsky M."/>
            <person name="Bowler C."/>
            <person name="Brownlee C."/>
            <person name="Cock J.M."/>
            <person name="Elias M."/>
            <person name="Gladyshev V.N."/>
            <person name="Groth M."/>
            <person name="Guda C."/>
            <person name="Hadaegh A."/>
            <person name="Iglesias-Rodriguez M.D."/>
            <person name="Jenkins J."/>
            <person name="Jones B.M."/>
            <person name="Lawson T."/>
            <person name="Leese F."/>
            <person name="Lindquist E."/>
            <person name="Lobanov A."/>
            <person name="Lomsadze A."/>
            <person name="Malik S.B."/>
            <person name="Marsh M.E."/>
            <person name="Mackinder L."/>
            <person name="Mock T."/>
            <person name="Mueller-Roeber B."/>
            <person name="Pagarete A."/>
            <person name="Parker M."/>
            <person name="Probert I."/>
            <person name="Quesneville H."/>
            <person name="Raines C."/>
            <person name="Rensing S.A."/>
            <person name="Riano-Pachon D.M."/>
            <person name="Richier S."/>
            <person name="Rokitta S."/>
            <person name="Shiraiwa Y."/>
            <person name="Soanes D.M."/>
            <person name="van der Giezen M."/>
            <person name="Wahlund T.M."/>
            <person name="Williams B."/>
            <person name="Wilson W."/>
            <person name="Wolfe G."/>
            <person name="Wurch L.L."/>
        </authorList>
    </citation>
    <scope>NUCLEOTIDE SEQUENCE</scope>
</reference>
<name>A0A0D3HXK7_EMIH1</name>
<sequence>MQPLPESLSPIRAYVDRARELKSVSAVVSHQLRRARKLDRPDTAPTPRDRWAVLEAPRIAQGLHASAVLLDALTQHGPLSATELAVLRAAHQRSQATGRTFYVDYVNKVTSWDRPGGEESGESRVDRATGKTYYVDYVNKAEERMQRDLKAAAAEAAKQQMVADSLRKAREQGLVVTPPAGKPGGGGAAPS</sequence>
<dbReference type="EnsemblProtists" id="EOD03742">
    <property type="protein sequence ID" value="EOD03742"/>
    <property type="gene ID" value="EMIHUDRAFT_221899"/>
</dbReference>
<evidence type="ECO:0008006" key="3">
    <source>
        <dbReference type="Google" id="ProtNLM"/>
    </source>
</evidence>
<accession>A0A0D3HXK7</accession>
<keyword evidence="2" id="KW-1185">Reference proteome</keyword>
<reference evidence="1" key="2">
    <citation type="submission" date="2024-10" db="UniProtKB">
        <authorList>
            <consortium name="EnsemblProtists"/>
        </authorList>
    </citation>
    <scope>IDENTIFICATION</scope>
</reference>
<dbReference type="AlphaFoldDB" id="A0A0D3HXK7"/>
<dbReference type="Gene3D" id="2.20.70.10">
    <property type="match status" value="1"/>
</dbReference>